<reference evidence="1" key="1">
    <citation type="submission" date="2025-08" db="UniProtKB">
        <authorList>
            <consortium name="Ensembl"/>
        </authorList>
    </citation>
    <scope>IDENTIFICATION</scope>
</reference>
<dbReference type="Proteomes" id="UP000261520">
    <property type="component" value="Unplaced"/>
</dbReference>
<dbReference type="Gene3D" id="3.40.50.720">
    <property type="entry name" value="NAD(P)-binding Rossmann-like Domain"/>
    <property type="match status" value="1"/>
</dbReference>
<name>A0A3B4A0R5_9GOBI</name>
<accession>A0A3B4A0R5</accession>
<dbReference type="InterPro" id="IPR002347">
    <property type="entry name" value="SDR_fam"/>
</dbReference>
<dbReference type="AlphaFoldDB" id="A0A3B4A0R5"/>
<dbReference type="PANTHER" id="PTHR43544:SF33">
    <property type="entry name" value="C-FACTOR"/>
    <property type="match status" value="1"/>
</dbReference>
<reference evidence="1" key="2">
    <citation type="submission" date="2025-09" db="UniProtKB">
        <authorList>
            <consortium name="Ensembl"/>
        </authorList>
    </citation>
    <scope>IDENTIFICATION</scope>
</reference>
<dbReference type="Pfam" id="PF00106">
    <property type="entry name" value="adh_short"/>
    <property type="match status" value="1"/>
</dbReference>
<proteinExistence type="predicted"/>
<dbReference type="PRINTS" id="PR00081">
    <property type="entry name" value="GDHRDH"/>
</dbReference>
<dbReference type="InterPro" id="IPR036291">
    <property type="entry name" value="NAD(P)-bd_dom_sf"/>
</dbReference>
<protein>
    <submittedName>
        <fullName evidence="1">Uncharacterized protein</fullName>
    </submittedName>
</protein>
<evidence type="ECO:0000313" key="1">
    <source>
        <dbReference type="Ensembl" id="ENSPMGP00000010234.1"/>
    </source>
</evidence>
<evidence type="ECO:0000313" key="2">
    <source>
        <dbReference type="Proteomes" id="UP000261520"/>
    </source>
</evidence>
<keyword evidence="2" id="KW-1185">Reference proteome</keyword>
<dbReference type="Ensembl" id="ENSPMGT00000010920.1">
    <property type="protein sequence ID" value="ENSPMGP00000010234.1"/>
    <property type="gene ID" value="ENSPMGG00000008484.1"/>
</dbReference>
<dbReference type="GO" id="GO:0016491">
    <property type="term" value="F:oxidoreductase activity"/>
    <property type="evidence" value="ECO:0007669"/>
    <property type="project" value="TreeGrafter"/>
</dbReference>
<dbReference type="GO" id="GO:0005737">
    <property type="term" value="C:cytoplasm"/>
    <property type="evidence" value="ECO:0007669"/>
    <property type="project" value="TreeGrafter"/>
</dbReference>
<sequence>MVETQGPLSALVLITGANRGLGLEMVKQMVETQGPLTPVSVLFACCRDPGGPRAEGLQALAKKHPDIIKIMCMDAADPKSIKQAAQQVASVVGKSGLNIIINNAAIAIRSPFFESTPEEMQNCFNINAIGPMFISLLRAAAKDSGTPGMSCRKAAVINISTIASSNGLANETYNKWRVLPYRVSKVTMNMMSVCASVELQKDEILCMMLHPGWVRTDLGGPEGELDTHESVEGMFRVMNSLTEKHCGALLNWKGETVPW</sequence>
<dbReference type="InterPro" id="IPR051468">
    <property type="entry name" value="Fungal_SecMetab_SDRs"/>
</dbReference>
<organism evidence="1 2">
    <name type="scientific">Periophthalmus magnuspinnatus</name>
    <dbReference type="NCBI Taxonomy" id="409849"/>
    <lineage>
        <taxon>Eukaryota</taxon>
        <taxon>Metazoa</taxon>
        <taxon>Chordata</taxon>
        <taxon>Craniata</taxon>
        <taxon>Vertebrata</taxon>
        <taxon>Euteleostomi</taxon>
        <taxon>Actinopterygii</taxon>
        <taxon>Neopterygii</taxon>
        <taxon>Teleostei</taxon>
        <taxon>Neoteleostei</taxon>
        <taxon>Acanthomorphata</taxon>
        <taxon>Gobiaria</taxon>
        <taxon>Gobiiformes</taxon>
        <taxon>Gobioidei</taxon>
        <taxon>Gobiidae</taxon>
        <taxon>Oxudercinae</taxon>
        <taxon>Periophthalmus</taxon>
    </lineage>
</organism>
<dbReference type="SUPFAM" id="SSF51735">
    <property type="entry name" value="NAD(P)-binding Rossmann-fold domains"/>
    <property type="match status" value="1"/>
</dbReference>
<dbReference type="PANTHER" id="PTHR43544">
    <property type="entry name" value="SHORT-CHAIN DEHYDROGENASE/REDUCTASE"/>
    <property type="match status" value="1"/>
</dbReference>
<dbReference type="CDD" id="cd05325">
    <property type="entry name" value="carb_red_sniffer_like_SDR_c"/>
    <property type="match status" value="1"/>
</dbReference>